<name>A0ABU3GTZ2_9SPHI</name>
<proteinExistence type="predicted"/>
<accession>A0ABU3GTZ2</accession>
<dbReference type="EMBL" id="JAVLVU010000001">
    <property type="protein sequence ID" value="MDT3402110.1"/>
    <property type="molecule type" value="Genomic_DNA"/>
</dbReference>
<protein>
    <submittedName>
        <fullName evidence="1">Uncharacterized protein</fullName>
    </submittedName>
</protein>
<dbReference type="Proteomes" id="UP001258315">
    <property type="component" value="Unassembled WGS sequence"/>
</dbReference>
<comment type="caution">
    <text evidence="1">The sequence shown here is derived from an EMBL/GenBank/DDBJ whole genome shotgun (WGS) entry which is preliminary data.</text>
</comment>
<gene>
    <name evidence="1" type="ORF">QE417_001182</name>
</gene>
<reference evidence="2" key="1">
    <citation type="submission" date="2023-07" db="EMBL/GenBank/DDBJ databases">
        <title>Functional and genomic diversity of the sorghum phyllosphere microbiome.</title>
        <authorList>
            <person name="Shade A."/>
        </authorList>
    </citation>
    <scope>NUCLEOTIDE SEQUENCE [LARGE SCALE GENOMIC DNA]</scope>
    <source>
        <strain evidence="2">SORGH_AS_0422</strain>
    </source>
</reference>
<evidence type="ECO:0000313" key="1">
    <source>
        <dbReference type="EMBL" id="MDT3402110.1"/>
    </source>
</evidence>
<keyword evidence="2" id="KW-1185">Reference proteome</keyword>
<organism evidence="1 2">
    <name type="scientific">Mucilaginibacter terrae</name>
    <dbReference type="NCBI Taxonomy" id="1955052"/>
    <lineage>
        <taxon>Bacteria</taxon>
        <taxon>Pseudomonadati</taxon>
        <taxon>Bacteroidota</taxon>
        <taxon>Sphingobacteriia</taxon>
        <taxon>Sphingobacteriales</taxon>
        <taxon>Sphingobacteriaceae</taxon>
        <taxon>Mucilaginibacter</taxon>
    </lineage>
</organism>
<evidence type="ECO:0000313" key="2">
    <source>
        <dbReference type="Proteomes" id="UP001258315"/>
    </source>
</evidence>
<sequence length="41" mass="4334">MVTATVLPRCPIRIDGEIFTSAKGSPALGENTGTILQEFKA</sequence>